<keyword evidence="2" id="KW-1185">Reference proteome</keyword>
<feature type="non-terminal residue" evidence="1">
    <location>
        <position position="129"/>
    </location>
</feature>
<dbReference type="AlphaFoldDB" id="A0A0L6UGM6"/>
<evidence type="ECO:0000313" key="2">
    <source>
        <dbReference type="Proteomes" id="UP000037035"/>
    </source>
</evidence>
<sequence>MLRYPAPSRSYAVRVEYPWYPFPNKSVSSILLGHLQTITSCVMHDKFRSILGLAYLLCDMLEFKIKEKNSELANPSVVWNIELIPHDPRGKNIDCLSQSVKWREYLSQEFHFQMKTRTAYCHPICFLYL</sequence>
<dbReference type="EMBL" id="LAVV01011518">
    <property type="protein sequence ID" value="KNZ47688.1"/>
    <property type="molecule type" value="Genomic_DNA"/>
</dbReference>
<organism evidence="1 2">
    <name type="scientific">Puccinia sorghi</name>
    <dbReference type="NCBI Taxonomy" id="27349"/>
    <lineage>
        <taxon>Eukaryota</taxon>
        <taxon>Fungi</taxon>
        <taxon>Dikarya</taxon>
        <taxon>Basidiomycota</taxon>
        <taxon>Pucciniomycotina</taxon>
        <taxon>Pucciniomycetes</taxon>
        <taxon>Pucciniales</taxon>
        <taxon>Pucciniaceae</taxon>
        <taxon>Puccinia</taxon>
    </lineage>
</organism>
<name>A0A0L6UGM6_9BASI</name>
<gene>
    <name evidence="1" type="ORF">VP01_6219g1</name>
</gene>
<dbReference type="VEuPathDB" id="FungiDB:VP01_6219g1"/>
<proteinExistence type="predicted"/>
<evidence type="ECO:0000313" key="1">
    <source>
        <dbReference type="EMBL" id="KNZ47688.1"/>
    </source>
</evidence>
<reference evidence="1 2" key="1">
    <citation type="submission" date="2015-08" db="EMBL/GenBank/DDBJ databases">
        <title>Next Generation Sequencing and Analysis of the Genome of Puccinia sorghi L Schw, the Causal Agent of Maize Common Rust.</title>
        <authorList>
            <person name="Rochi L."/>
            <person name="Burguener G."/>
            <person name="Darino M."/>
            <person name="Turjanski A."/>
            <person name="Kreff E."/>
            <person name="Dieguez M.J."/>
            <person name="Sacco F."/>
        </authorList>
    </citation>
    <scope>NUCLEOTIDE SEQUENCE [LARGE SCALE GENOMIC DNA]</scope>
    <source>
        <strain evidence="1 2">RO10H11247</strain>
    </source>
</reference>
<protein>
    <submittedName>
        <fullName evidence="1">Uncharacterized protein</fullName>
    </submittedName>
</protein>
<accession>A0A0L6UGM6</accession>
<dbReference type="Proteomes" id="UP000037035">
    <property type="component" value="Unassembled WGS sequence"/>
</dbReference>
<comment type="caution">
    <text evidence="1">The sequence shown here is derived from an EMBL/GenBank/DDBJ whole genome shotgun (WGS) entry which is preliminary data.</text>
</comment>